<evidence type="ECO:0000313" key="1">
    <source>
        <dbReference type="EMBL" id="MDQ0454667.1"/>
    </source>
</evidence>
<organism evidence="1 2">
    <name type="scientific">Rhizobium paknamense</name>
    <dbReference type="NCBI Taxonomy" id="1206817"/>
    <lineage>
        <taxon>Bacteria</taxon>
        <taxon>Pseudomonadati</taxon>
        <taxon>Pseudomonadota</taxon>
        <taxon>Alphaproteobacteria</taxon>
        <taxon>Hyphomicrobiales</taxon>
        <taxon>Rhizobiaceae</taxon>
        <taxon>Rhizobium/Agrobacterium group</taxon>
        <taxon>Rhizobium</taxon>
    </lineage>
</organism>
<dbReference type="EMBL" id="JAUSWH010000002">
    <property type="protein sequence ID" value="MDQ0454667.1"/>
    <property type="molecule type" value="Genomic_DNA"/>
</dbReference>
<proteinExistence type="predicted"/>
<dbReference type="RefSeq" id="WP_307156872.1">
    <property type="nucleotide sequence ID" value="NZ_JAUSWH010000002.1"/>
</dbReference>
<keyword evidence="2" id="KW-1185">Reference proteome</keyword>
<protein>
    <submittedName>
        <fullName evidence="1">Uncharacterized protein</fullName>
    </submittedName>
</protein>
<name>A0ABU0I8U8_9HYPH</name>
<sequence length="131" mass="14186">MKLLLKKDLAQVRALAIEGIEEAFAALLEEVYPSAKSKIYALKERAATDLVRFGTSSVLTQSEAQRTGLSEAAAAALILERHAETAARIARIEAARLSTKREIEAATSAPAITRLIEAAHSFIQQQRGENV</sequence>
<dbReference type="Proteomes" id="UP001235269">
    <property type="component" value="Unassembled WGS sequence"/>
</dbReference>
<gene>
    <name evidence="1" type="ORF">QO005_000994</name>
</gene>
<accession>A0ABU0I8U8</accession>
<evidence type="ECO:0000313" key="2">
    <source>
        <dbReference type="Proteomes" id="UP001235269"/>
    </source>
</evidence>
<reference evidence="1 2" key="1">
    <citation type="submission" date="2023-07" db="EMBL/GenBank/DDBJ databases">
        <title>Genomic Encyclopedia of Type Strains, Phase IV (KMG-IV): sequencing the most valuable type-strain genomes for metagenomic binning, comparative biology and taxonomic classification.</title>
        <authorList>
            <person name="Goeker M."/>
        </authorList>
    </citation>
    <scope>NUCLEOTIDE SEQUENCE [LARGE SCALE GENOMIC DNA]</scope>
    <source>
        <strain evidence="1 2">DSM 100301</strain>
    </source>
</reference>
<comment type="caution">
    <text evidence="1">The sequence shown here is derived from an EMBL/GenBank/DDBJ whole genome shotgun (WGS) entry which is preliminary data.</text>
</comment>